<dbReference type="InterPro" id="IPR052169">
    <property type="entry name" value="CW_Biosynth-Accessory"/>
</dbReference>
<dbReference type="SUPFAM" id="SSF56300">
    <property type="entry name" value="Metallo-dependent phosphatases"/>
    <property type="match status" value="1"/>
</dbReference>
<gene>
    <name evidence="3" type="ORF">L0P79_15750</name>
    <name evidence="4" type="ORF">NE579_09685</name>
</gene>
<dbReference type="EMBL" id="JAKNJB010000036">
    <property type="protein sequence ID" value="MCG4528502.1"/>
    <property type="molecule type" value="Genomic_DNA"/>
</dbReference>
<dbReference type="InterPro" id="IPR029052">
    <property type="entry name" value="Metallo-depent_PP-like"/>
</dbReference>
<dbReference type="CDD" id="cd07381">
    <property type="entry name" value="MPP_CapA"/>
    <property type="match status" value="1"/>
</dbReference>
<dbReference type="PANTHER" id="PTHR33393:SF11">
    <property type="entry name" value="POLYGLUTAMINE SYNTHESIS ACCESSORY PROTEIN RV0574C-RELATED"/>
    <property type="match status" value="1"/>
</dbReference>
<keyword evidence="5" id="KW-1185">Reference proteome</keyword>
<evidence type="ECO:0000313" key="6">
    <source>
        <dbReference type="Proteomes" id="UP001204562"/>
    </source>
</evidence>
<dbReference type="Proteomes" id="UP001200313">
    <property type="component" value="Unassembled WGS sequence"/>
</dbReference>
<evidence type="ECO:0000313" key="5">
    <source>
        <dbReference type="Proteomes" id="UP001200313"/>
    </source>
</evidence>
<dbReference type="PANTHER" id="PTHR33393">
    <property type="entry name" value="POLYGLUTAMINE SYNTHESIS ACCESSORY PROTEIN RV0574C-RELATED"/>
    <property type="match status" value="1"/>
</dbReference>
<reference evidence="3 5" key="1">
    <citation type="submission" date="2022-01" db="EMBL/GenBank/DDBJ databases">
        <title>Collection of gut derived symbiotic bacterial strains cultured from healthy donors.</title>
        <authorList>
            <person name="Lin H."/>
            <person name="Kohout C."/>
            <person name="Waligurski E."/>
            <person name="Pamer E.G."/>
        </authorList>
    </citation>
    <scope>NUCLEOTIDE SEQUENCE [LARGE SCALE GENOMIC DNA]</scope>
    <source>
        <strain evidence="3 5">DFI.3.7</strain>
    </source>
</reference>
<dbReference type="Proteomes" id="UP001204562">
    <property type="component" value="Unassembled WGS sequence"/>
</dbReference>
<evidence type="ECO:0000313" key="3">
    <source>
        <dbReference type="EMBL" id="MCG4528502.1"/>
    </source>
</evidence>
<dbReference type="AlphaFoldDB" id="A0AAW5JTP2"/>
<accession>A0AAW5JTP2</accession>
<comment type="similarity">
    <text evidence="1">Belongs to the CapA family.</text>
</comment>
<dbReference type="EMBL" id="JANFYS010000018">
    <property type="protein sequence ID" value="MCQ4770734.1"/>
    <property type="molecule type" value="Genomic_DNA"/>
</dbReference>
<evidence type="ECO:0000256" key="1">
    <source>
        <dbReference type="ARBA" id="ARBA00005662"/>
    </source>
</evidence>
<evidence type="ECO:0000313" key="4">
    <source>
        <dbReference type="EMBL" id="MCQ4770734.1"/>
    </source>
</evidence>
<dbReference type="SMART" id="SM00854">
    <property type="entry name" value="PGA_cap"/>
    <property type="match status" value="1"/>
</dbReference>
<dbReference type="Gene3D" id="3.60.21.10">
    <property type="match status" value="1"/>
</dbReference>
<organism evidence="4 6">
    <name type="scientific">Intestinimonas massiliensis</name>
    <name type="common">ex Afouda et al. 2020</name>
    <dbReference type="NCBI Taxonomy" id="1673721"/>
    <lineage>
        <taxon>Bacteria</taxon>
        <taxon>Bacillati</taxon>
        <taxon>Bacillota</taxon>
        <taxon>Clostridia</taxon>
        <taxon>Eubacteriales</taxon>
        <taxon>Intestinimonas</taxon>
    </lineage>
</organism>
<comment type="caution">
    <text evidence="4">The sequence shown here is derived from an EMBL/GenBank/DDBJ whole genome shotgun (WGS) entry which is preliminary data.</text>
</comment>
<dbReference type="InterPro" id="IPR019079">
    <property type="entry name" value="Capsule_synth_CapA"/>
</dbReference>
<protein>
    <submittedName>
        <fullName evidence="4">CapA family protein</fullName>
    </submittedName>
</protein>
<evidence type="ECO:0000259" key="2">
    <source>
        <dbReference type="SMART" id="SM00854"/>
    </source>
</evidence>
<proteinExistence type="inferred from homology"/>
<dbReference type="RefSeq" id="WP_238074854.1">
    <property type="nucleotide sequence ID" value="NZ_JAKNJB010000036.1"/>
</dbReference>
<feature type="domain" description="Capsule synthesis protein CapA" evidence="2">
    <location>
        <begin position="1"/>
        <end position="259"/>
    </location>
</feature>
<name>A0AAW5JTP2_9FIRM</name>
<dbReference type="Pfam" id="PF09587">
    <property type="entry name" value="PGA_cap"/>
    <property type="match status" value="1"/>
</dbReference>
<reference evidence="4" key="2">
    <citation type="submission" date="2022-06" db="EMBL/GenBank/DDBJ databases">
        <title>Isolation of gut microbiota from human fecal samples.</title>
        <authorList>
            <person name="Pamer E.G."/>
            <person name="Barat B."/>
            <person name="Waligurski E."/>
            <person name="Medina S."/>
            <person name="Paddock L."/>
            <person name="Mostad J."/>
        </authorList>
    </citation>
    <scope>NUCLEOTIDE SEQUENCE</scope>
    <source>
        <strain evidence="4">DFI.9.91</strain>
    </source>
</reference>
<sequence length="373" mass="41184">MLIATGDVGPNRQNPDEIFDGVRSVLAEGDLVFGQLEPCIAHTGTPAAQCRLPMRCKPESADAIRRAGYGVISFATNHCMDWGRPAFFETLELLHAQGIQTIGAGGDISEARKPAIIDLEGTKVGFLGYNSILPQDYWANEERPGCTPLRGITAAVPREHDQPETPVRLFSWPHPDDLDAMLADIEALRPQVDVLIVSFHWGIHFVPAVLAQYQRYAAHFAIDAGADLILGHHTHILKPMEIYHGKAIVYSMANFALEEPGRFFEGEGNLTESKSHQDIAALNTDMKKSKRQMPTDSYKSLYVKVVIGDKRIKKVSFVPVQLDQGAVPHVLTPEDSRFGEIVEYMRSITVDQSLKTAYTVEGGEVLLLKDEIG</sequence>